<evidence type="ECO:0000313" key="1">
    <source>
        <dbReference type="EMBL" id="SDG08055.1"/>
    </source>
</evidence>
<reference evidence="2" key="1">
    <citation type="submission" date="2016-10" db="EMBL/GenBank/DDBJ databases">
        <authorList>
            <person name="Varghese N."/>
            <person name="Submissions S."/>
        </authorList>
    </citation>
    <scope>NUCLEOTIDE SEQUENCE [LARGE SCALE GENOMIC DNA]</scope>
    <source>
        <strain evidence="2">DSM 8344</strain>
    </source>
</reference>
<name>A0A1G7RBP3_9FIRM</name>
<organism evidence="1 2">
    <name type="scientific">Desulfosporosinus hippei DSM 8344</name>
    <dbReference type="NCBI Taxonomy" id="1121419"/>
    <lineage>
        <taxon>Bacteria</taxon>
        <taxon>Bacillati</taxon>
        <taxon>Bacillota</taxon>
        <taxon>Clostridia</taxon>
        <taxon>Eubacteriales</taxon>
        <taxon>Desulfitobacteriaceae</taxon>
        <taxon>Desulfosporosinus</taxon>
    </lineage>
</organism>
<proteinExistence type="predicted"/>
<dbReference type="EMBL" id="FNCP01000001">
    <property type="protein sequence ID" value="SDG08055.1"/>
    <property type="molecule type" value="Genomic_DNA"/>
</dbReference>
<keyword evidence="2" id="KW-1185">Reference proteome</keyword>
<sequence length="141" mass="15272">MALLNYNRSILTNEAYTSAIVLNDFEQLILQFGLFVPQSTNFIELLTTIGWTVTNVTPLEPDQPIIALTILQDGLVVASINQESIEDGSDTPLENLSTFQAVLTDVAAGHHVYQLFARNLQTSQGTITIIGPANISGKVIG</sequence>
<dbReference type="STRING" id="1121419.SAMN05443529_10131"/>
<evidence type="ECO:0000313" key="2">
    <source>
        <dbReference type="Proteomes" id="UP000198656"/>
    </source>
</evidence>
<accession>A0A1G7RBP3</accession>
<dbReference type="AlphaFoldDB" id="A0A1G7RBP3"/>
<gene>
    <name evidence="1" type="ORF">SAMN05443529_10131</name>
</gene>
<dbReference type="RefSeq" id="WP_092328426.1">
    <property type="nucleotide sequence ID" value="NZ_FNCP01000001.1"/>
</dbReference>
<protein>
    <submittedName>
        <fullName evidence="1">Uncharacterized protein</fullName>
    </submittedName>
</protein>
<dbReference type="Proteomes" id="UP000198656">
    <property type="component" value="Unassembled WGS sequence"/>
</dbReference>
<dbReference type="OrthoDB" id="2613860at2"/>